<dbReference type="InterPro" id="IPR002347">
    <property type="entry name" value="SDR_fam"/>
</dbReference>
<comment type="caution">
    <text evidence="6">The sequence shown here is derived from an EMBL/GenBank/DDBJ whole genome shotgun (WGS) entry which is preliminary data.</text>
</comment>
<keyword evidence="7" id="KW-1185">Reference proteome</keyword>
<dbReference type="InterPro" id="IPR036291">
    <property type="entry name" value="NAD(P)-bd_dom_sf"/>
</dbReference>
<keyword evidence="4" id="KW-1133">Transmembrane helix</keyword>
<dbReference type="PANTHER" id="PTHR43391:SF94">
    <property type="entry name" value="OXIDOREDUCTASE-RELATED"/>
    <property type="match status" value="1"/>
</dbReference>
<dbReference type="PRINTS" id="PR00080">
    <property type="entry name" value="SDRFAMILY"/>
</dbReference>
<dbReference type="PRINTS" id="PR00081">
    <property type="entry name" value="GDHRDH"/>
</dbReference>
<comment type="similarity">
    <text evidence="1 3">Belongs to the short-chain dehydrogenases/reductases (SDR) family.</text>
</comment>
<dbReference type="Pfam" id="PF00106">
    <property type="entry name" value="adh_short"/>
    <property type="match status" value="1"/>
</dbReference>
<evidence type="ECO:0000313" key="7">
    <source>
        <dbReference type="Proteomes" id="UP000193577"/>
    </source>
</evidence>
<accession>A0AA91ST13</accession>
<evidence type="ECO:0000259" key="5">
    <source>
        <dbReference type="SMART" id="SM00822"/>
    </source>
</evidence>
<keyword evidence="4" id="KW-0812">Transmembrane</keyword>
<dbReference type="NCBIfam" id="NF004526">
    <property type="entry name" value="PRK05872.1"/>
    <property type="match status" value="1"/>
</dbReference>
<protein>
    <submittedName>
        <fullName evidence="6">Short-chain dehydrogenase</fullName>
    </submittedName>
</protein>
<dbReference type="GO" id="GO:0016491">
    <property type="term" value="F:oxidoreductase activity"/>
    <property type="evidence" value="ECO:0007669"/>
    <property type="project" value="UniProtKB-KW"/>
</dbReference>
<dbReference type="AlphaFoldDB" id="A0AA91ST13"/>
<dbReference type="Proteomes" id="UP000193577">
    <property type="component" value="Unassembled WGS sequence"/>
</dbReference>
<dbReference type="RefSeq" id="WP_085302251.1">
    <property type="nucleotide sequence ID" value="NZ_AP022594.1"/>
</dbReference>
<dbReference type="SMART" id="SM00822">
    <property type="entry name" value="PKS_KR"/>
    <property type="match status" value="1"/>
</dbReference>
<keyword evidence="2" id="KW-0560">Oxidoreductase</keyword>
<evidence type="ECO:0000256" key="1">
    <source>
        <dbReference type="ARBA" id="ARBA00006484"/>
    </source>
</evidence>
<evidence type="ECO:0000313" key="6">
    <source>
        <dbReference type="EMBL" id="OSC35422.1"/>
    </source>
</evidence>
<feature type="transmembrane region" description="Helical" evidence="4">
    <location>
        <begin position="138"/>
        <end position="160"/>
    </location>
</feature>
<dbReference type="CDD" id="cd05233">
    <property type="entry name" value="SDR_c"/>
    <property type="match status" value="1"/>
</dbReference>
<dbReference type="InterPro" id="IPR057326">
    <property type="entry name" value="KR_dom"/>
</dbReference>
<feature type="domain" description="Ketoreductase" evidence="5">
    <location>
        <begin position="12"/>
        <end position="193"/>
    </location>
</feature>
<evidence type="ECO:0000256" key="3">
    <source>
        <dbReference type="RuleBase" id="RU000363"/>
    </source>
</evidence>
<evidence type="ECO:0000256" key="2">
    <source>
        <dbReference type="ARBA" id="ARBA00023002"/>
    </source>
</evidence>
<organism evidence="6 7">
    <name type="scientific">Mycolicibacillus koreensis</name>
    <dbReference type="NCBI Taxonomy" id="1069220"/>
    <lineage>
        <taxon>Bacteria</taxon>
        <taxon>Bacillati</taxon>
        <taxon>Actinomycetota</taxon>
        <taxon>Actinomycetes</taxon>
        <taxon>Mycobacteriales</taxon>
        <taxon>Mycobacteriaceae</taxon>
        <taxon>Mycolicibacillus</taxon>
    </lineage>
</organism>
<dbReference type="PANTHER" id="PTHR43391">
    <property type="entry name" value="RETINOL DEHYDROGENASE-RELATED"/>
    <property type="match status" value="1"/>
</dbReference>
<name>A0AA91ST13_9MYCO</name>
<reference evidence="6 7" key="1">
    <citation type="submission" date="2017-04" db="EMBL/GenBank/DDBJ databases">
        <title>The new phylogeny of genus Mycobacterium.</title>
        <authorList>
            <person name="Tortoli E."/>
            <person name="Trovato A."/>
            <person name="Cirillo D.M."/>
        </authorList>
    </citation>
    <scope>NUCLEOTIDE SEQUENCE [LARGE SCALE GENOMIC DNA]</scope>
    <source>
        <strain evidence="6 7">KCTC 19819</strain>
    </source>
</reference>
<dbReference type="SUPFAM" id="SSF51735">
    <property type="entry name" value="NAD(P)-binding Rossmann-fold domains"/>
    <property type="match status" value="1"/>
</dbReference>
<dbReference type="EMBL" id="NCXO01000004">
    <property type="protein sequence ID" value="OSC35422.1"/>
    <property type="molecule type" value="Genomic_DNA"/>
</dbReference>
<keyword evidence="4" id="KW-0472">Membrane</keyword>
<feature type="transmembrane region" description="Helical" evidence="4">
    <location>
        <begin position="180"/>
        <end position="200"/>
    </location>
</feature>
<dbReference type="Gene3D" id="3.40.50.720">
    <property type="entry name" value="NAD(P)-binding Rossmann-like Domain"/>
    <property type="match status" value="1"/>
</dbReference>
<gene>
    <name evidence="6" type="ORF">B8W67_03245</name>
</gene>
<evidence type="ECO:0000256" key="4">
    <source>
        <dbReference type="SAM" id="Phobius"/>
    </source>
</evidence>
<proteinExistence type="inferred from homology"/>
<sequence length="282" mass="28402">MRRTQAARIAGKTVMVTGGARGIGAQVARDLVARGARVAILDRDVAAAAHLAGELGSAAAAFNADVTSAESMITACASSVEHFGGLDAVVANAGIAGPGATVAAVDPERWRNVIDVNLTGVFHTAHAALPHLRARRGYLLAVASVAAVLPGPTVSGYMAAKSGVESLVRSLRVELGGTGVGVGIAYFGLVDTGLAADLLADSGLGAVMSAVPAVVGKPIPVAAAATAIAAGVARRSRRVYAPRWVGPLVSLRTPLSSADRLLAVWPGIRRTVGNADRVGDRT</sequence>